<dbReference type="EMBL" id="BMPI01000065">
    <property type="protein sequence ID" value="GGM73135.1"/>
    <property type="molecule type" value="Genomic_DNA"/>
</dbReference>
<evidence type="ECO:0000313" key="4">
    <source>
        <dbReference type="Proteomes" id="UP000642070"/>
    </source>
</evidence>
<dbReference type="PROSITE" id="PS51819">
    <property type="entry name" value="VOC"/>
    <property type="match status" value="1"/>
</dbReference>
<name>A0A917UAP0_9ACTN</name>
<evidence type="ECO:0000313" key="3">
    <source>
        <dbReference type="EMBL" id="GGM73135.1"/>
    </source>
</evidence>
<dbReference type="PANTHER" id="PTHR36437">
    <property type="entry name" value="GLYOXALASE/BLEOMYCIN RESISTANCE PROTEIN/DIOXYGENASE"/>
    <property type="match status" value="1"/>
</dbReference>
<organism evidence="3 4">
    <name type="scientific">Dactylosporangium sucinum</name>
    <dbReference type="NCBI Taxonomy" id="1424081"/>
    <lineage>
        <taxon>Bacteria</taxon>
        <taxon>Bacillati</taxon>
        <taxon>Actinomycetota</taxon>
        <taxon>Actinomycetes</taxon>
        <taxon>Micromonosporales</taxon>
        <taxon>Micromonosporaceae</taxon>
        <taxon>Dactylosporangium</taxon>
    </lineage>
</organism>
<dbReference type="SUPFAM" id="SSF54593">
    <property type="entry name" value="Glyoxalase/Bleomycin resistance protein/Dihydroxybiphenyl dioxygenase"/>
    <property type="match status" value="1"/>
</dbReference>
<dbReference type="Gene3D" id="3.10.180.10">
    <property type="entry name" value="2,3-Dihydroxybiphenyl 1,2-Dioxygenase, domain 1"/>
    <property type="match status" value="1"/>
</dbReference>
<comment type="caution">
    <text evidence="3">The sequence shown here is derived from an EMBL/GenBank/DDBJ whole genome shotgun (WGS) entry which is preliminary data.</text>
</comment>
<evidence type="ECO:0000256" key="1">
    <source>
        <dbReference type="SAM" id="MobiDB-lite"/>
    </source>
</evidence>
<dbReference type="InterPro" id="IPR004360">
    <property type="entry name" value="Glyas_Fos-R_dOase_dom"/>
</dbReference>
<sequence>MTPSQVRYQTALRPGAALKLSPGSQHTIPHHPATPRSSIPTPPTLGGVRIDLVTLVVHEYDPAIEFFVGVLGFELVEDVPSTTTDGRPKRWVVVRPPGGGAGLLLARADGERQGARVGDQTGGRVGFFLRVERFDLWYNVLKEKNVRIVREPRTESYGTVAVFQDVAGNLWDLIGD</sequence>
<gene>
    <name evidence="3" type="ORF">GCM10007977_088480</name>
</gene>
<feature type="region of interest" description="Disordered" evidence="1">
    <location>
        <begin position="13"/>
        <end position="43"/>
    </location>
</feature>
<dbReference type="PANTHER" id="PTHR36437:SF2">
    <property type="entry name" value="GLYOXALASE_BLEOMYCIN RESISTANCE PROTEIN_DIOXYGENASE"/>
    <property type="match status" value="1"/>
</dbReference>
<accession>A0A917UAP0</accession>
<dbReference type="InterPro" id="IPR029068">
    <property type="entry name" value="Glyas_Bleomycin-R_OHBP_Dase"/>
</dbReference>
<evidence type="ECO:0000259" key="2">
    <source>
        <dbReference type="PROSITE" id="PS51819"/>
    </source>
</evidence>
<keyword evidence="4" id="KW-1185">Reference proteome</keyword>
<dbReference type="Proteomes" id="UP000642070">
    <property type="component" value="Unassembled WGS sequence"/>
</dbReference>
<dbReference type="AlphaFoldDB" id="A0A917UAP0"/>
<feature type="domain" description="VOC" evidence="2">
    <location>
        <begin position="49"/>
        <end position="176"/>
    </location>
</feature>
<proteinExistence type="predicted"/>
<dbReference type="Pfam" id="PF00903">
    <property type="entry name" value="Glyoxalase"/>
    <property type="match status" value="1"/>
</dbReference>
<reference evidence="3" key="1">
    <citation type="journal article" date="2014" name="Int. J. Syst. Evol. Microbiol.">
        <title>Complete genome sequence of Corynebacterium casei LMG S-19264T (=DSM 44701T), isolated from a smear-ripened cheese.</title>
        <authorList>
            <consortium name="US DOE Joint Genome Institute (JGI-PGF)"/>
            <person name="Walter F."/>
            <person name="Albersmeier A."/>
            <person name="Kalinowski J."/>
            <person name="Ruckert C."/>
        </authorList>
    </citation>
    <scope>NUCLEOTIDE SEQUENCE</scope>
    <source>
        <strain evidence="3">JCM 19831</strain>
    </source>
</reference>
<protein>
    <recommendedName>
        <fullName evidence="2">VOC domain-containing protein</fullName>
    </recommendedName>
</protein>
<dbReference type="InterPro" id="IPR037523">
    <property type="entry name" value="VOC_core"/>
</dbReference>
<reference evidence="3" key="2">
    <citation type="submission" date="2020-09" db="EMBL/GenBank/DDBJ databases">
        <authorList>
            <person name="Sun Q."/>
            <person name="Ohkuma M."/>
        </authorList>
    </citation>
    <scope>NUCLEOTIDE SEQUENCE</scope>
    <source>
        <strain evidence="3">JCM 19831</strain>
    </source>
</reference>